<dbReference type="EMBL" id="AP018827">
    <property type="protein sequence ID" value="BBF80479.1"/>
    <property type="molecule type" value="Genomic_DNA"/>
</dbReference>
<dbReference type="Pfam" id="PF00107">
    <property type="entry name" value="ADH_zinc_N"/>
    <property type="match status" value="1"/>
</dbReference>
<dbReference type="InterPro" id="IPR013149">
    <property type="entry name" value="ADH-like_C"/>
</dbReference>
<gene>
    <name evidence="4" type="ORF">EM6_1063</name>
</gene>
<dbReference type="InterPro" id="IPR020843">
    <property type="entry name" value="ER"/>
</dbReference>
<accession>A0A3G9G842</accession>
<dbReference type="Pfam" id="PF08240">
    <property type="entry name" value="ADH_N"/>
    <property type="match status" value="1"/>
</dbReference>
<keyword evidence="2 4" id="KW-0560">Oxidoreductase</keyword>
<dbReference type="PANTHER" id="PTHR48106:SF8">
    <property type="entry name" value="OS02G0805600 PROTEIN"/>
    <property type="match status" value="1"/>
</dbReference>
<dbReference type="InterPro" id="IPR011032">
    <property type="entry name" value="GroES-like_sf"/>
</dbReference>
<dbReference type="RefSeq" id="WP_126420859.1">
    <property type="nucleotide sequence ID" value="NZ_AP018827.1"/>
</dbReference>
<evidence type="ECO:0000313" key="4">
    <source>
        <dbReference type="EMBL" id="BBF80479.1"/>
    </source>
</evidence>
<proteinExistence type="predicted"/>
<dbReference type="Gene3D" id="3.40.50.720">
    <property type="entry name" value="NAD(P)-binding Rossmann-like Domain"/>
    <property type="match status" value="1"/>
</dbReference>
<dbReference type="GO" id="GO:0003960">
    <property type="term" value="F:quinone reductase (NADPH) activity"/>
    <property type="evidence" value="ECO:0007669"/>
    <property type="project" value="UniProtKB-EC"/>
</dbReference>
<evidence type="ECO:0000313" key="5">
    <source>
        <dbReference type="Proteomes" id="UP000278756"/>
    </source>
</evidence>
<dbReference type="EC" id="1.6.5.5" evidence="4"/>
<sequence length="323" mass="33967">MKAILIREGGHSADDLYVGDVPRPEVGRGHVLIRVSHAGVNRPDILQRQGSYPPPPGASPIMGLEVAGTVEAVNSDENLWTAGDRVCSLVNGGGYAEFVSVDARHLLPVPRALSDAEAAGLPEVCLTVYANLMEHGALQAGEAVLVHGANSGIGSMTVMMAKGFGANVIATVRGAERAAWVKALGADHVIDTSDSDFVTPVKDLGGADVVLDIMGGDYTPKNILCLKHRGRIVQVGMIRGNTTQIELPRLMQKQGILTGSMLRPRSADEKARLSAAVAERVWPLIEGGAIRPVLAKVFDAADAGAAQAYLDSGQHAGKVVLRW</sequence>
<evidence type="ECO:0000256" key="2">
    <source>
        <dbReference type="ARBA" id="ARBA00023002"/>
    </source>
</evidence>
<dbReference type="InterPro" id="IPR014189">
    <property type="entry name" value="Quinone_OxRdtase_PIG3"/>
</dbReference>
<dbReference type="SMART" id="SM00829">
    <property type="entry name" value="PKS_ER"/>
    <property type="match status" value="1"/>
</dbReference>
<dbReference type="GO" id="GO:0070402">
    <property type="term" value="F:NADPH binding"/>
    <property type="evidence" value="ECO:0007669"/>
    <property type="project" value="TreeGrafter"/>
</dbReference>
<organism evidence="4 5">
    <name type="scientific">Asticcacaulis excentricus</name>
    <dbReference type="NCBI Taxonomy" id="78587"/>
    <lineage>
        <taxon>Bacteria</taxon>
        <taxon>Pseudomonadati</taxon>
        <taxon>Pseudomonadota</taxon>
        <taxon>Alphaproteobacteria</taxon>
        <taxon>Caulobacterales</taxon>
        <taxon>Caulobacteraceae</taxon>
        <taxon>Asticcacaulis</taxon>
    </lineage>
</organism>
<dbReference type="InterPro" id="IPR036291">
    <property type="entry name" value="NAD(P)-bd_dom_sf"/>
</dbReference>
<dbReference type="OrthoDB" id="9780520at2"/>
<keyword evidence="1" id="KW-0521">NADP</keyword>
<dbReference type="AlphaFoldDB" id="A0A3G9G842"/>
<reference evidence="5" key="1">
    <citation type="journal article" date="2017" name="Biotechnol. Biofuels">
        <title>Evaluation of environmental bacterial communities as a factor affecting the growth of duckweed Lemna minor.</title>
        <authorList>
            <person name="Ishizawa H."/>
            <person name="Kuroda M."/>
            <person name="Morikawa M."/>
            <person name="Ike M."/>
        </authorList>
    </citation>
    <scope>NUCLEOTIDE SEQUENCE [LARGE SCALE GENOMIC DNA]</scope>
    <source>
        <strain evidence="5">M6</strain>
    </source>
</reference>
<dbReference type="Gene3D" id="3.90.180.10">
    <property type="entry name" value="Medium-chain alcohol dehydrogenases, catalytic domain"/>
    <property type="match status" value="1"/>
</dbReference>
<dbReference type="SUPFAM" id="SSF50129">
    <property type="entry name" value="GroES-like"/>
    <property type="match status" value="1"/>
</dbReference>
<dbReference type="PANTHER" id="PTHR48106">
    <property type="entry name" value="QUINONE OXIDOREDUCTASE PIG3-RELATED"/>
    <property type="match status" value="1"/>
</dbReference>
<dbReference type="CDD" id="cd05276">
    <property type="entry name" value="p53_inducible_oxidoreductase"/>
    <property type="match status" value="1"/>
</dbReference>
<evidence type="ECO:0000259" key="3">
    <source>
        <dbReference type="SMART" id="SM00829"/>
    </source>
</evidence>
<protein>
    <submittedName>
        <fullName evidence="4">Quinone oxidoreductase</fullName>
        <ecNumber evidence="4">1.6.5.5</ecNumber>
    </submittedName>
</protein>
<dbReference type="InterPro" id="IPR013154">
    <property type="entry name" value="ADH-like_N"/>
</dbReference>
<dbReference type="Proteomes" id="UP000278756">
    <property type="component" value="Chromosome 1"/>
</dbReference>
<dbReference type="SUPFAM" id="SSF51735">
    <property type="entry name" value="NAD(P)-binding Rossmann-fold domains"/>
    <property type="match status" value="1"/>
</dbReference>
<evidence type="ECO:0000256" key="1">
    <source>
        <dbReference type="ARBA" id="ARBA00022857"/>
    </source>
</evidence>
<dbReference type="NCBIfam" id="TIGR02824">
    <property type="entry name" value="quinone_pig3"/>
    <property type="match status" value="1"/>
</dbReference>
<feature type="domain" description="Enoyl reductase (ER)" evidence="3">
    <location>
        <begin position="11"/>
        <end position="321"/>
    </location>
</feature>
<reference evidence="5" key="2">
    <citation type="journal article" date="2017" name="Plant Physiol. Biochem.">
        <title>Differential oxidative and antioxidative response of duckweed Lemna minor toward plant growth promoting/inhibiting bacteria.</title>
        <authorList>
            <person name="Ishizawa H."/>
            <person name="Kuroda M."/>
            <person name="Morikawa M."/>
            <person name="Ike M."/>
        </authorList>
    </citation>
    <scope>NUCLEOTIDE SEQUENCE [LARGE SCALE GENOMIC DNA]</scope>
    <source>
        <strain evidence="5">M6</strain>
    </source>
</reference>
<name>A0A3G9G842_9CAUL</name>